<dbReference type="InterPro" id="IPR011249">
    <property type="entry name" value="Metalloenz_LuxS/M16"/>
</dbReference>
<dbReference type="InterPro" id="IPR011765">
    <property type="entry name" value="Pept_M16_N"/>
</dbReference>
<dbReference type="Pfam" id="PF00675">
    <property type="entry name" value="Peptidase_M16"/>
    <property type="match status" value="1"/>
</dbReference>
<dbReference type="RefSeq" id="WP_200965945.1">
    <property type="nucleotide sequence ID" value="NZ_BMAQ01000006.1"/>
</dbReference>
<feature type="domain" description="Peptidase M16 C-terminal" evidence="2">
    <location>
        <begin position="181"/>
        <end position="359"/>
    </location>
</feature>
<protein>
    <submittedName>
        <fullName evidence="3">Peptidase M16</fullName>
    </submittedName>
</protein>
<sequence length="429" mass="49083">MKQIHYEAVRETLYVEQLDNGLELYVLPKQGFSKTYATFTTRYGSIDNHFQVEGGEPIRVPDGVAHFLEHKMFEEPDGDVFAKFSSRGASANAFTSFDRTTYLFSATSHVEENLETLLDFVQRPYFSEESVNKEKGIIGQEIKMYQDHPDWRLYYGLVEALFQKHPVRIDIAGTIESISQIDRDTLLACHKAFYHPSNMMVFVAGGVDPQRIAKLVRDNQAAKSFAPQGGIKRFYEAEPEEVLESRRVTQLPVALPKCLIGFKEVNSIANKDPLKTEAASRVMLDVLFSPSSECYQTLYDEGLITDNFGHEFNLYPDFAYSAVGGDTKDPDRLTTRILEFIQRYIERGVDEPSFERSKRKRIGVLLRSMNSPEAIVSEYTKYKYRGIDWFQLLPTYEALTVDEVNKRIREHFAVNRMSVSIVTSGETRG</sequence>
<dbReference type="SUPFAM" id="SSF63411">
    <property type="entry name" value="LuxS/MPP-like metallohydrolase"/>
    <property type="match status" value="2"/>
</dbReference>
<accession>A0A916QDZ6</accession>
<comment type="caution">
    <text evidence="3">The sequence shown here is derived from an EMBL/GenBank/DDBJ whole genome shotgun (WGS) entry which is preliminary data.</text>
</comment>
<dbReference type="NCBIfam" id="NF047421">
    <property type="entry name" value="YfmH_fam"/>
    <property type="match status" value="1"/>
</dbReference>
<evidence type="ECO:0000259" key="1">
    <source>
        <dbReference type="Pfam" id="PF00675"/>
    </source>
</evidence>
<reference evidence="3" key="1">
    <citation type="submission" date="2020-08" db="EMBL/GenBank/DDBJ databases">
        <authorList>
            <person name="Uke A."/>
            <person name="Chhe C."/>
            <person name="Baramee S."/>
            <person name="Kosugi A."/>
        </authorList>
    </citation>
    <scope>NUCLEOTIDE SEQUENCE</scope>
    <source>
        <strain evidence="3">DA-C8</strain>
    </source>
</reference>
<evidence type="ECO:0000313" key="4">
    <source>
        <dbReference type="Proteomes" id="UP000654993"/>
    </source>
</evidence>
<dbReference type="AlphaFoldDB" id="A0A916QDZ6"/>
<evidence type="ECO:0000313" key="3">
    <source>
        <dbReference type="EMBL" id="GFR37663.1"/>
    </source>
</evidence>
<dbReference type="Gene3D" id="3.30.830.10">
    <property type="entry name" value="Metalloenzyme, LuxS/M16 peptidase-like"/>
    <property type="match status" value="2"/>
</dbReference>
<dbReference type="Pfam" id="PF05193">
    <property type="entry name" value="Peptidase_M16_C"/>
    <property type="match status" value="1"/>
</dbReference>
<dbReference type="PANTHER" id="PTHR11851:SF134">
    <property type="entry name" value="ZINC-DEPENDENT PROTEASE"/>
    <property type="match status" value="1"/>
</dbReference>
<dbReference type="PANTHER" id="PTHR11851">
    <property type="entry name" value="METALLOPROTEASE"/>
    <property type="match status" value="1"/>
</dbReference>
<gene>
    <name evidence="3" type="ORF">PRECH8_09590</name>
</gene>
<reference evidence="3" key="2">
    <citation type="journal article" date="2021" name="Data Brief">
        <title>Draft genome sequence data of the facultative, thermophilic, xylanolytic bacterium Paenibacillus sp. strain DA-C8.</title>
        <authorList>
            <person name="Chhe C."/>
            <person name="Uke A."/>
            <person name="Baramee S."/>
            <person name="Ungkulpasvich U."/>
            <person name="Tachaapaikoon C."/>
            <person name="Pason P."/>
            <person name="Waeonukul R."/>
            <person name="Ratanakhanokchai K."/>
            <person name="Kosugi A."/>
        </authorList>
    </citation>
    <scope>NUCLEOTIDE SEQUENCE</scope>
    <source>
        <strain evidence="3">DA-C8</strain>
    </source>
</reference>
<dbReference type="InterPro" id="IPR050361">
    <property type="entry name" value="MPP/UQCRC_Complex"/>
</dbReference>
<organism evidence="3 4">
    <name type="scientific">Insulibacter thermoxylanivorax</name>
    <dbReference type="NCBI Taxonomy" id="2749268"/>
    <lineage>
        <taxon>Bacteria</taxon>
        <taxon>Bacillati</taxon>
        <taxon>Bacillota</taxon>
        <taxon>Bacilli</taxon>
        <taxon>Bacillales</taxon>
        <taxon>Paenibacillaceae</taxon>
        <taxon>Insulibacter</taxon>
    </lineage>
</organism>
<dbReference type="Proteomes" id="UP000654993">
    <property type="component" value="Unassembled WGS sequence"/>
</dbReference>
<evidence type="ECO:0000259" key="2">
    <source>
        <dbReference type="Pfam" id="PF05193"/>
    </source>
</evidence>
<dbReference type="EMBL" id="BMAQ01000006">
    <property type="protein sequence ID" value="GFR37663.1"/>
    <property type="molecule type" value="Genomic_DNA"/>
</dbReference>
<dbReference type="GO" id="GO:0046872">
    <property type="term" value="F:metal ion binding"/>
    <property type="evidence" value="ECO:0007669"/>
    <property type="project" value="InterPro"/>
</dbReference>
<proteinExistence type="predicted"/>
<name>A0A916QDZ6_9BACL</name>
<feature type="domain" description="Peptidase M16 N-terminal" evidence="1">
    <location>
        <begin position="62"/>
        <end position="174"/>
    </location>
</feature>
<dbReference type="InterPro" id="IPR007863">
    <property type="entry name" value="Peptidase_M16_C"/>
</dbReference>
<keyword evidence="4" id="KW-1185">Reference proteome</keyword>